<dbReference type="InterPro" id="IPR014752">
    <property type="entry name" value="Arrestin-like_C"/>
</dbReference>
<proteinExistence type="predicted"/>
<evidence type="ECO:0008006" key="3">
    <source>
        <dbReference type="Google" id="ProtNLM"/>
    </source>
</evidence>
<dbReference type="OrthoDB" id="2333384at2759"/>
<gene>
    <name evidence="1" type="ORF">BKA67DRAFT_585114</name>
</gene>
<evidence type="ECO:0000313" key="2">
    <source>
        <dbReference type="Proteomes" id="UP000758603"/>
    </source>
</evidence>
<reference evidence="1" key="1">
    <citation type="journal article" date="2021" name="Nat. Commun.">
        <title>Genetic determinants of endophytism in the Arabidopsis root mycobiome.</title>
        <authorList>
            <person name="Mesny F."/>
            <person name="Miyauchi S."/>
            <person name="Thiergart T."/>
            <person name="Pickel B."/>
            <person name="Atanasova L."/>
            <person name="Karlsson M."/>
            <person name="Huettel B."/>
            <person name="Barry K.W."/>
            <person name="Haridas S."/>
            <person name="Chen C."/>
            <person name="Bauer D."/>
            <person name="Andreopoulos W."/>
            <person name="Pangilinan J."/>
            <person name="LaButti K."/>
            <person name="Riley R."/>
            <person name="Lipzen A."/>
            <person name="Clum A."/>
            <person name="Drula E."/>
            <person name="Henrissat B."/>
            <person name="Kohler A."/>
            <person name="Grigoriev I.V."/>
            <person name="Martin F.M."/>
            <person name="Hacquard S."/>
        </authorList>
    </citation>
    <scope>NUCLEOTIDE SEQUENCE</scope>
    <source>
        <strain evidence="1">MPI-SDFR-AT-0073</strain>
    </source>
</reference>
<sequence>MRRTPLISGSILHRNDPIGLTRSLQASVEVPQLQLSYAPGDVIQGIVKSINIGSLPESVTAVIKLIARIETQVTTESSNSNGSKSTSHYLGQRTLLDFRQHVYEGPVNPGINTWPFSVTIPNQPVPTAFPNAAVLPVGDSLPPTITQPSWVRVTGGRRDYLYVEYRLEANVYQASAPRAVATFPIFVRPRSTAHETDKLALYAALFTESVKTLHLDPEYADKSLSFRQHLSSIFQRSKLPEFKYTIVVEYPSAIQLDHTSPVSFRLRAVVESFRQPAKNTNGSVEKPPTLTLVAADIRLQNQTTTDELEGNSYRVTSRQAGSWRHKTLIDWKEDPNISAGITIPDDVAAPNSAVDIGKNFQLFLLSHAVALAGIQRGVADDPIYPSFNTRHISHTHSLTWKIVVSCAGKNRKISGSAPITVLGPSEQENQSKDMIAGPDGIASAHHEWVEHQVRTPLLAANIAYAARSPIYQARVASDDKGARATKS</sequence>
<keyword evidence="2" id="KW-1185">Reference proteome</keyword>
<name>A0A9P8RLF8_9PEZI</name>
<organism evidence="1 2">
    <name type="scientific">Truncatella angustata</name>
    <dbReference type="NCBI Taxonomy" id="152316"/>
    <lineage>
        <taxon>Eukaryota</taxon>
        <taxon>Fungi</taxon>
        <taxon>Dikarya</taxon>
        <taxon>Ascomycota</taxon>
        <taxon>Pezizomycotina</taxon>
        <taxon>Sordariomycetes</taxon>
        <taxon>Xylariomycetidae</taxon>
        <taxon>Amphisphaeriales</taxon>
        <taxon>Sporocadaceae</taxon>
        <taxon>Truncatella</taxon>
    </lineage>
</organism>
<dbReference type="GeneID" id="70133078"/>
<dbReference type="RefSeq" id="XP_045951979.1">
    <property type="nucleotide sequence ID" value="XM_046104187.1"/>
</dbReference>
<dbReference type="Proteomes" id="UP000758603">
    <property type="component" value="Unassembled WGS sequence"/>
</dbReference>
<comment type="caution">
    <text evidence="1">The sequence shown here is derived from an EMBL/GenBank/DDBJ whole genome shotgun (WGS) entry which is preliminary data.</text>
</comment>
<dbReference type="AlphaFoldDB" id="A0A9P8RLF8"/>
<protein>
    <recommendedName>
        <fullName evidence="3">Arrestin-like N-terminal domain-containing protein</fullName>
    </recommendedName>
</protein>
<dbReference type="Gene3D" id="2.60.40.640">
    <property type="match status" value="1"/>
</dbReference>
<accession>A0A9P8RLF8</accession>
<evidence type="ECO:0000313" key="1">
    <source>
        <dbReference type="EMBL" id="KAH6645465.1"/>
    </source>
</evidence>
<dbReference type="EMBL" id="JAGPXC010000011">
    <property type="protein sequence ID" value="KAH6645465.1"/>
    <property type="molecule type" value="Genomic_DNA"/>
</dbReference>